<protein>
    <submittedName>
        <fullName evidence="2">Uncharacterized protein</fullName>
    </submittedName>
</protein>
<evidence type="ECO:0000313" key="2">
    <source>
        <dbReference type="EMBL" id="AUM12826.1"/>
    </source>
</evidence>
<keyword evidence="1" id="KW-0472">Membrane</keyword>
<dbReference type="EMBL" id="CP022684">
    <property type="protein sequence ID" value="AUM12826.1"/>
    <property type="molecule type" value="Genomic_DNA"/>
</dbReference>
<organism evidence="2 3">
    <name type="scientific">Ketobacter alkanivorans</name>
    <dbReference type="NCBI Taxonomy" id="1917421"/>
    <lineage>
        <taxon>Bacteria</taxon>
        <taxon>Pseudomonadati</taxon>
        <taxon>Pseudomonadota</taxon>
        <taxon>Gammaproteobacteria</taxon>
        <taxon>Pseudomonadales</taxon>
        <taxon>Ketobacteraceae</taxon>
        <taxon>Ketobacter</taxon>
    </lineage>
</organism>
<keyword evidence="1" id="KW-0812">Transmembrane</keyword>
<name>A0A2K9LKE1_9GAMM</name>
<sequence length="163" mass="17280">MLANKHIIIAMIVAPILAIIAYFATDAFVGEKAQKAQAGKSYSLVALPNCRYPSGLCTLKNAGFSIELSVAQVGVNVMTLSLSSKHPLQGAKAALVTNSDELGAPTSLAATDNTNTRWTIDLTGEQTAQSQLRVVVAAADAFYFGETGLAFIDYKTSFGEDFR</sequence>
<feature type="transmembrane region" description="Helical" evidence="1">
    <location>
        <begin position="6"/>
        <end position="25"/>
    </location>
</feature>
<keyword evidence="1" id="KW-1133">Transmembrane helix</keyword>
<evidence type="ECO:0000313" key="3">
    <source>
        <dbReference type="Proteomes" id="UP000235116"/>
    </source>
</evidence>
<dbReference type="Proteomes" id="UP000235116">
    <property type="component" value="Chromosome"/>
</dbReference>
<dbReference type="OrthoDB" id="9793024at2"/>
<gene>
    <name evidence="2" type="ORF">Kalk_10520</name>
</gene>
<evidence type="ECO:0000256" key="1">
    <source>
        <dbReference type="SAM" id="Phobius"/>
    </source>
</evidence>
<accession>A0A2K9LKE1</accession>
<dbReference type="KEGG" id="kak:Kalk_10520"/>
<dbReference type="AlphaFoldDB" id="A0A2K9LKE1"/>
<reference evidence="3" key="1">
    <citation type="submission" date="2017-08" db="EMBL/GenBank/DDBJ databases">
        <title>Direct submision.</title>
        <authorList>
            <person name="Kim S.-J."/>
            <person name="Rhee S.-K."/>
        </authorList>
    </citation>
    <scope>NUCLEOTIDE SEQUENCE [LARGE SCALE GENOMIC DNA]</scope>
    <source>
        <strain evidence="3">GI5</strain>
    </source>
</reference>
<keyword evidence="3" id="KW-1185">Reference proteome</keyword>
<dbReference type="RefSeq" id="WP_101894209.1">
    <property type="nucleotide sequence ID" value="NZ_CP022684.1"/>
</dbReference>
<proteinExistence type="predicted"/>